<proteinExistence type="predicted"/>
<dbReference type="GeneID" id="59340185"/>
<dbReference type="Pfam" id="PF07859">
    <property type="entry name" value="Abhydrolase_3"/>
    <property type="match status" value="1"/>
</dbReference>
<sequence>MAKPLELIFSSVDGLDLYLDVYLPSTDTGTTKVPVLLWWHAVEKYGICVVSADYRLAPQSRLPAILADCKAAMEFVQSPAFAEATSNSVDSAKLVVSGSSAGGWLSLLNGTGIGYAACGLDPPPRVLGIAALYPITDLADPFWTTKQRPVSYFPRVIPDEEVASFVDPTSAKISFTTPESPRSVLYHYMVQEGILEKLLLEGTGISASAVAIAPQIKTGKFDVPPVYQIHGDIDDKVPCQQARDVEAALREINGVEHVYEELPGVDHLFDKDASYGMENMYAFVQRVTK</sequence>
<dbReference type="SUPFAM" id="SSF53474">
    <property type="entry name" value="alpha/beta-Hydrolases"/>
    <property type="match status" value="1"/>
</dbReference>
<accession>A0A8H6WG80</accession>
<evidence type="ECO:0000259" key="2">
    <source>
        <dbReference type="Pfam" id="PF07859"/>
    </source>
</evidence>
<dbReference type="InterPro" id="IPR050300">
    <property type="entry name" value="GDXG_lipolytic_enzyme"/>
</dbReference>
<gene>
    <name evidence="3" type="ORF">MIND_00070900</name>
</gene>
<dbReference type="RefSeq" id="XP_037225579.1">
    <property type="nucleotide sequence ID" value="XM_037357669.1"/>
</dbReference>
<evidence type="ECO:0000313" key="4">
    <source>
        <dbReference type="Proteomes" id="UP000636479"/>
    </source>
</evidence>
<dbReference type="InterPro" id="IPR013094">
    <property type="entry name" value="AB_hydrolase_3"/>
</dbReference>
<dbReference type="PANTHER" id="PTHR48081">
    <property type="entry name" value="AB HYDROLASE SUPERFAMILY PROTEIN C4A8.06C"/>
    <property type="match status" value="1"/>
</dbReference>
<dbReference type="PANTHER" id="PTHR48081:SF3">
    <property type="entry name" value="ALPHA_BETA HYDROLASE FOLD-3 DOMAIN-CONTAINING PROTEIN"/>
    <property type="match status" value="1"/>
</dbReference>
<evidence type="ECO:0000313" key="3">
    <source>
        <dbReference type="EMBL" id="KAF7315556.1"/>
    </source>
</evidence>
<comment type="caution">
    <text evidence="3">The sequence shown here is derived from an EMBL/GenBank/DDBJ whole genome shotgun (WGS) entry which is preliminary data.</text>
</comment>
<dbReference type="AlphaFoldDB" id="A0A8H6WG80"/>
<evidence type="ECO:0000256" key="1">
    <source>
        <dbReference type="ARBA" id="ARBA00022801"/>
    </source>
</evidence>
<reference evidence="3" key="1">
    <citation type="submission" date="2020-05" db="EMBL/GenBank/DDBJ databases">
        <title>Mycena genomes resolve the evolution of fungal bioluminescence.</title>
        <authorList>
            <person name="Tsai I.J."/>
        </authorList>
    </citation>
    <scope>NUCLEOTIDE SEQUENCE</scope>
    <source>
        <strain evidence="3">171206Taipei</strain>
    </source>
</reference>
<keyword evidence="1" id="KW-0378">Hydrolase</keyword>
<dbReference type="Gene3D" id="3.40.50.1820">
    <property type="entry name" value="alpha/beta hydrolase"/>
    <property type="match status" value="1"/>
</dbReference>
<organism evidence="3 4">
    <name type="scientific">Mycena indigotica</name>
    <dbReference type="NCBI Taxonomy" id="2126181"/>
    <lineage>
        <taxon>Eukaryota</taxon>
        <taxon>Fungi</taxon>
        <taxon>Dikarya</taxon>
        <taxon>Basidiomycota</taxon>
        <taxon>Agaricomycotina</taxon>
        <taxon>Agaricomycetes</taxon>
        <taxon>Agaricomycetidae</taxon>
        <taxon>Agaricales</taxon>
        <taxon>Marasmiineae</taxon>
        <taxon>Mycenaceae</taxon>
        <taxon>Mycena</taxon>
    </lineage>
</organism>
<dbReference type="EMBL" id="JACAZF010000001">
    <property type="protein sequence ID" value="KAF7315556.1"/>
    <property type="molecule type" value="Genomic_DNA"/>
</dbReference>
<name>A0A8H6WG80_9AGAR</name>
<protein>
    <submittedName>
        <fullName evidence="3">Polyketide synthase</fullName>
    </submittedName>
</protein>
<dbReference type="OrthoDB" id="408631at2759"/>
<feature type="domain" description="Alpha/beta hydrolase fold-3" evidence="2">
    <location>
        <begin position="40"/>
        <end position="140"/>
    </location>
</feature>
<dbReference type="Proteomes" id="UP000636479">
    <property type="component" value="Unassembled WGS sequence"/>
</dbReference>
<dbReference type="InterPro" id="IPR029058">
    <property type="entry name" value="AB_hydrolase_fold"/>
</dbReference>
<dbReference type="GO" id="GO:0016787">
    <property type="term" value="F:hydrolase activity"/>
    <property type="evidence" value="ECO:0007669"/>
    <property type="project" value="UniProtKB-KW"/>
</dbReference>
<keyword evidence="4" id="KW-1185">Reference proteome</keyword>